<evidence type="ECO:0000256" key="1">
    <source>
        <dbReference type="SAM" id="MobiDB-lite"/>
    </source>
</evidence>
<feature type="region of interest" description="Disordered" evidence="1">
    <location>
        <begin position="114"/>
        <end position="136"/>
    </location>
</feature>
<protein>
    <submittedName>
        <fullName evidence="2">Uncharacterized protein</fullName>
    </submittedName>
</protein>
<dbReference type="Proteomes" id="UP000276133">
    <property type="component" value="Unassembled WGS sequence"/>
</dbReference>
<dbReference type="EMBL" id="REGN01006995">
    <property type="protein sequence ID" value="RNA07583.1"/>
    <property type="molecule type" value="Genomic_DNA"/>
</dbReference>
<keyword evidence="3" id="KW-1185">Reference proteome</keyword>
<feature type="compositionally biased region" description="Acidic residues" evidence="1">
    <location>
        <begin position="12"/>
        <end position="23"/>
    </location>
</feature>
<proteinExistence type="predicted"/>
<evidence type="ECO:0000313" key="3">
    <source>
        <dbReference type="Proteomes" id="UP000276133"/>
    </source>
</evidence>
<dbReference type="AlphaFoldDB" id="A0A3M7Q8A2"/>
<feature type="compositionally biased region" description="Basic and acidic residues" evidence="1">
    <location>
        <begin position="118"/>
        <end position="133"/>
    </location>
</feature>
<feature type="region of interest" description="Disordered" evidence="1">
    <location>
        <begin position="1"/>
        <end position="43"/>
    </location>
</feature>
<organism evidence="2 3">
    <name type="scientific">Brachionus plicatilis</name>
    <name type="common">Marine rotifer</name>
    <name type="synonym">Brachionus muelleri</name>
    <dbReference type="NCBI Taxonomy" id="10195"/>
    <lineage>
        <taxon>Eukaryota</taxon>
        <taxon>Metazoa</taxon>
        <taxon>Spiralia</taxon>
        <taxon>Gnathifera</taxon>
        <taxon>Rotifera</taxon>
        <taxon>Eurotatoria</taxon>
        <taxon>Monogononta</taxon>
        <taxon>Pseudotrocha</taxon>
        <taxon>Ploima</taxon>
        <taxon>Brachionidae</taxon>
        <taxon>Brachionus</taxon>
    </lineage>
</organism>
<name>A0A3M7Q8A2_BRAPC</name>
<sequence length="254" mass="30278">MYRKKNFKRDTDDEDSDDEDSDEYSNHSEDDDQDHIASRNDYDEDLSDVFNSLNLNKTDQTKKQRNNRIRKNNESFTEDELNISVWKMIEDHTEEKIKSYLELSRCKKYKAPFKKGASHQDRKGRIDKEKKYDTSSSDGLKYCEQSQVMLKDCTDIDASHLMGINNDGFDKELINKISRTNPLPSCFNKGPEKTLENFLLDLINDWENWRDLNRSIKKFIDKITNTEKYPERIKSLYINNLERIEYRNGKLYYD</sequence>
<feature type="compositionally biased region" description="Basic and acidic residues" evidence="1">
    <location>
        <begin position="24"/>
        <end position="41"/>
    </location>
</feature>
<reference evidence="2 3" key="1">
    <citation type="journal article" date="2018" name="Sci. Rep.">
        <title>Genomic signatures of local adaptation to the degree of environmental predictability in rotifers.</title>
        <authorList>
            <person name="Franch-Gras L."/>
            <person name="Hahn C."/>
            <person name="Garcia-Roger E.M."/>
            <person name="Carmona M.J."/>
            <person name="Serra M."/>
            <person name="Gomez A."/>
        </authorList>
    </citation>
    <scope>NUCLEOTIDE SEQUENCE [LARGE SCALE GENOMIC DNA]</scope>
    <source>
        <strain evidence="2">HYR1</strain>
    </source>
</reference>
<accession>A0A3M7Q8A2</accession>
<evidence type="ECO:0000313" key="2">
    <source>
        <dbReference type="EMBL" id="RNA07583.1"/>
    </source>
</evidence>
<comment type="caution">
    <text evidence="2">The sequence shown here is derived from an EMBL/GenBank/DDBJ whole genome shotgun (WGS) entry which is preliminary data.</text>
</comment>
<gene>
    <name evidence="2" type="ORF">BpHYR1_014449</name>
</gene>